<evidence type="ECO:0000313" key="3">
    <source>
        <dbReference type="EMBL" id="KAG0558940.1"/>
    </source>
</evidence>
<dbReference type="PANTHER" id="PTHR23032">
    <property type="entry name" value="BRO1 DOMAIN-CONTAINING PROTEIN BROX"/>
    <property type="match status" value="1"/>
</dbReference>
<accession>A0A8T0GIY1</accession>
<sequence length="356" mass="39677">MLLHFRDPAKLRTKTILYEESFYARDSGTLEQLKELSSRRQAIQDSINGISTITPVIAREMAGGITSPVLQDLQKIERYLPLLENLVTCVVEKKQNRNVIQWTSQLAIRWTSPLSGQSGRGLKGPRYFQVDDMRYELGMTLNLYGALLRERALEVVCTDKAEAATLFRRASGVYVHLAKNVLPPLKASLPPESCPEVTPTLASIMSIICLAEAQAVTVKKAEEKAASGSLLAKLHYGVVQFLDEAELFMKESCADLNDISGKLKVSRVPRKMENQSESSYTLSFVSSGHCYYPASSSVLTGNSLQKFIRIASVLHESRSQRYIAAEYTKIERFGVAVGVLRYSLTRVLPLRPGKIR</sequence>
<keyword evidence="4" id="KW-1185">Reference proteome</keyword>
<dbReference type="EMBL" id="CM026431">
    <property type="protein sequence ID" value="KAG0558940.1"/>
    <property type="molecule type" value="Genomic_DNA"/>
</dbReference>
<dbReference type="CDD" id="cd09247">
    <property type="entry name" value="BRO1_Alix_like_2"/>
    <property type="match status" value="1"/>
</dbReference>
<dbReference type="AlphaFoldDB" id="A0A8T0GIY1"/>
<name>A0A8T0GIY1_CERPU</name>
<comment type="similarity">
    <text evidence="1">Belongs to the BROX family.</text>
</comment>
<protein>
    <recommendedName>
        <fullName evidence="2">BRO1 domain-containing protein</fullName>
    </recommendedName>
</protein>
<evidence type="ECO:0000256" key="1">
    <source>
        <dbReference type="ARBA" id="ARBA00008901"/>
    </source>
</evidence>
<proteinExistence type="inferred from homology"/>
<evidence type="ECO:0000313" key="4">
    <source>
        <dbReference type="Proteomes" id="UP000822688"/>
    </source>
</evidence>
<dbReference type="InterPro" id="IPR038499">
    <property type="entry name" value="BRO1_sf"/>
</dbReference>
<dbReference type="PANTHER" id="PTHR23032:SF20">
    <property type="entry name" value="ENDOSOMAL TARGETING BRO1-LIKE DOMAIN-CONTAINING PROTEIN"/>
    <property type="match status" value="1"/>
</dbReference>
<reference evidence="3" key="1">
    <citation type="submission" date="2020-06" db="EMBL/GenBank/DDBJ databases">
        <title>WGS assembly of Ceratodon purpureus strain R40.</title>
        <authorList>
            <person name="Carey S.B."/>
            <person name="Jenkins J."/>
            <person name="Shu S."/>
            <person name="Lovell J.T."/>
            <person name="Sreedasyam A."/>
            <person name="Maumus F."/>
            <person name="Tiley G.P."/>
            <person name="Fernandez-Pozo N."/>
            <person name="Barry K."/>
            <person name="Chen C."/>
            <person name="Wang M."/>
            <person name="Lipzen A."/>
            <person name="Daum C."/>
            <person name="Saski C.A."/>
            <person name="Payton A.C."/>
            <person name="Mcbreen J.C."/>
            <person name="Conrad R.E."/>
            <person name="Kollar L.M."/>
            <person name="Olsson S."/>
            <person name="Huttunen S."/>
            <person name="Landis J.B."/>
            <person name="Wickett N.J."/>
            <person name="Johnson M.G."/>
            <person name="Rensing S.A."/>
            <person name="Grimwood J."/>
            <person name="Schmutz J."/>
            <person name="Mcdaniel S.F."/>
        </authorList>
    </citation>
    <scope>NUCLEOTIDE SEQUENCE</scope>
    <source>
        <strain evidence="3">R40</strain>
    </source>
</reference>
<comment type="caution">
    <text evidence="3">The sequence shown here is derived from an EMBL/GenBank/DDBJ whole genome shotgun (WGS) entry which is preliminary data.</text>
</comment>
<dbReference type="Gene3D" id="1.25.40.280">
    <property type="entry name" value="alix/aip1 like domains"/>
    <property type="match status" value="1"/>
</dbReference>
<gene>
    <name evidence="3" type="ORF">KC19_10G066200</name>
</gene>
<organism evidence="3 4">
    <name type="scientific">Ceratodon purpureus</name>
    <name type="common">Fire moss</name>
    <name type="synonym">Dicranum purpureum</name>
    <dbReference type="NCBI Taxonomy" id="3225"/>
    <lineage>
        <taxon>Eukaryota</taxon>
        <taxon>Viridiplantae</taxon>
        <taxon>Streptophyta</taxon>
        <taxon>Embryophyta</taxon>
        <taxon>Bryophyta</taxon>
        <taxon>Bryophytina</taxon>
        <taxon>Bryopsida</taxon>
        <taxon>Dicranidae</taxon>
        <taxon>Pseudoditrichales</taxon>
        <taxon>Ditrichaceae</taxon>
        <taxon>Ceratodon</taxon>
    </lineage>
</organism>
<dbReference type="InterPro" id="IPR038898">
    <property type="entry name" value="BROX"/>
</dbReference>
<feature type="domain" description="BRO1" evidence="2">
    <location>
        <begin position="1"/>
        <end position="356"/>
    </location>
</feature>
<dbReference type="Proteomes" id="UP000822688">
    <property type="component" value="Chromosome 10"/>
</dbReference>
<evidence type="ECO:0000259" key="2">
    <source>
        <dbReference type="PROSITE" id="PS51180"/>
    </source>
</evidence>
<dbReference type="InterPro" id="IPR004328">
    <property type="entry name" value="BRO1_dom"/>
</dbReference>
<dbReference type="Pfam" id="PF03097">
    <property type="entry name" value="BRO1"/>
    <property type="match status" value="1"/>
</dbReference>
<dbReference type="PROSITE" id="PS51180">
    <property type="entry name" value="BRO1"/>
    <property type="match status" value="1"/>
</dbReference>